<keyword evidence="2" id="KW-1185">Reference proteome</keyword>
<evidence type="ECO:0000313" key="1">
    <source>
        <dbReference type="EMBL" id="SDL19939.1"/>
    </source>
</evidence>
<sequence length="362" mass="40571">MRRTAVVLAAATLVLTGCSDEPAEVTDDDVARIEQSLEQGSELAWELTQAETRVAATCMQDQGFTVHDRNLMHGMMVPNRFEGFDSPYARIPTVEQAGKFGFGYWVSATETDAALAMREDLDFLGFAGTEAGWDDPAEYEEYQEWSALGEEYQRAWLDAFHGPERAAYLEERNSGGGNEAADEPPFGGCELEAIEIVYGEPVHHEREWGSFWARPDLESPLTWVGDGELYKELSVRYIDQEQAFLDCVEDRGHGQWHFDDLGYLPVPWYVGQFYEGAASVEGVEVPPLSDAAEDADDPVAYEFAMALNFAECAESAGLREDAEETWARMYVEQMIDRESEVYAWEQQIQDYLANAQDHLAGG</sequence>
<dbReference type="PROSITE" id="PS51257">
    <property type="entry name" value="PROKAR_LIPOPROTEIN"/>
    <property type="match status" value="1"/>
</dbReference>
<dbReference type="OrthoDB" id="5176090at2"/>
<dbReference type="Proteomes" id="UP000198662">
    <property type="component" value="Unassembled WGS sequence"/>
</dbReference>
<proteinExistence type="predicted"/>
<accession>A0A1G9I3Z7</accession>
<evidence type="ECO:0000313" key="2">
    <source>
        <dbReference type="Proteomes" id="UP000198662"/>
    </source>
</evidence>
<dbReference type="EMBL" id="FNGF01000004">
    <property type="protein sequence ID" value="SDL19939.1"/>
    <property type="molecule type" value="Genomic_DNA"/>
</dbReference>
<gene>
    <name evidence="1" type="ORF">SAMN05216298_3019</name>
</gene>
<name>A0A1G9I3Z7_9ACTN</name>
<protein>
    <submittedName>
        <fullName evidence="1">Uncharacterized protein</fullName>
    </submittedName>
</protein>
<reference evidence="2" key="1">
    <citation type="submission" date="2016-10" db="EMBL/GenBank/DDBJ databases">
        <authorList>
            <person name="Varghese N."/>
            <person name="Submissions S."/>
        </authorList>
    </citation>
    <scope>NUCLEOTIDE SEQUENCE [LARGE SCALE GENOMIC DNA]</scope>
    <source>
        <strain evidence="2">CGMCC 4.3147</strain>
    </source>
</reference>
<dbReference type="RefSeq" id="WP_091050422.1">
    <property type="nucleotide sequence ID" value="NZ_FNGF01000004.1"/>
</dbReference>
<organism evidence="1 2">
    <name type="scientific">Glycomyces sambucus</name>
    <dbReference type="NCBI Taxonomy" id="380244"/>
    <lineage>
        <taxon>Bacteria</taxon>
        <taxon>Bacillati</taxon>
        <taxon>Actinomycetota</taxon>
        <taxon>Actinomycetes</taxon>
        <taxon>Glycomycetales</taxon>
        <taxon>Glycomycetaceae</taxon>
        <taxon>Glycomyces</taxon>
    </lineage>
</organism>
<dbReference type="AlphaFoldDB" id="A0A1G9I3Z7"/>